<dbReference type="RefSeq" id="WP_273629807.1">
    <property type="nucleotide sequence ID" value="NZ_CP117167.1"/>
</dbReference>
<dbReference type="InterPro" id="IPR008969">
    <property type="entry name" value="CarboxyPept-like_regulatory"/>
</dbReference>
<reference evidence="2 3" key="1">
    <citation type="submission" date="2023-02" db="EMBL/GenBank/DDBJ databases">
        <title>Genome sequence of Mucilaginibacter jinjuensis strain KACC 16571.</title>
        <authorList>
            <person name="Kim S."/>
            <person name="Heo J."/>
            <person name="Kwon S.-W."/>
        </authorList>
    </citation>
    <scope>NUCLEOTIDE SEQUENCE [LARGE SCALE GENOMIC DNA]</scope>
    <source>
        <strain evidence="2 3">KACC 16571</strain>
    </source>
</reference>
<dbReference type="EMBL" id="CP117167">
    <property type="protein sequence ID" value="WCT11618.1"/>
    <property type="molecule type" value="Genomic_DNA"/>
</dbReference>
<dbReference type="Gene3D" id="2.60.40.1120">
    <property type="entry name" value="Carboxypeptidase-like, regulatory domain"/>
    <property type="match status" value="1"/>
</dbReference>
<evidence type="ECO:0000256" key="1">
    <source>
        <dbReference type="SAM" id="SignalP"/>
    </source>
</evidence>
<name>A0ABY7T7B8_9SPHI</name>
<dbReference type="Proteomes" id="UP001216139">
    <property type="component" value="Chromosome"/>
</dbReference>
<evidence type="ECO:0000313" key="3">
    <source>
        <dbReference type="Proteomes" id="UP001216139"/>
    </source>
</evidence>
<accession>A0ABY7T7B8</accession>
<proteinExistence type="predicted"/>
<sequence length="404" mass="46036">MFKYTLFLLIIFPFTVFAQVSITGKVTDITTHKGIGYATVLLSNSSVGNRTDTTGTFVLRNVKPGQYDLVASIVGYETYQVTIMVSNANITIPNIELLPKSINLQEVVIKPDAEWFRNYEIFKTELLGEGPEAKLCKILNPDVVKLHFDENKNQLIGSSTDFIEIENRALGYRVKYLLNTFNKDYGKSMIFYEGSVLFEDLPVSSPEQAEHYKKMREKAYYGSMQHFLKAALHNTSEDDGFKVLQMVKIPNPKRPSDEEIKSKMAYFNTIGNFSRSSEDSLYNWERLKRLPKTIFSVVKDPPVYPSMLVKRTNQPGVYVMTYTDYLYVMYTKTLDNSSNQLVYRPTNTPNYSTSIMTFSEPHVFFDDNGHIMNPLSVITEGAWGKNRVSGMLPIDYEPSGPPAQ</sequence>
<dbReference type="SUPFAM" id="SSF49464">
    <property type="entry name" value="Carboxypeptidase regulatory domain-like"/>
    <property type="match status" value="1"/>
</dbReference>
<evidence type="ECO:0000313" key="2">
    <source>
        <dbReference type="EMBL" id="WCT11618.1"/>
    </source>
</evidence>
<protein>
    <submittedName>
        <fullName evidence="2">Carboxypeptidase-like regulatory domain-containing protein</fullName>
    </submittedName>
</protein>
<keyword evidence="3" id="KW-1185">Reference proteome</keyword>
<feature type="chain" id="PRO_5046015746" evidence="1">
    <location>
        <begin position="19"/>
        <end position="404"/>
    </location>
</feature>
<keyword evidence="1" id="KW-0732">Signal</keyword>
<organism evidence="2 3">
    <name type="scientific">Mucilaginibacter jinjuensis</name>
    <dbReference type="NCBI Taxonomy" id="1176721"/>
    <lineage>
        <taxon>Bacteria</taxon>
        <taxon>Pseudomonadati</taxon>
        <taxon>Bacteroidota</taxon>
        <taxon>Sphingobacteriia</taxon>
        <taxon>Sphingobacteriales</taxon>
        <taxon>Sphingobacteriaceae</taxon>
        <taxon>Mucilaginibacter</taxon>
    </lineage>
</organism>
<gene>
    <name evidence="2" type="ORF">PQO05_23060</name>
</gene>
<dbReference type="Pfam" id="PF13715">
    <property type="entry name" value="CarbopepD_reg_2"/>
    <property type="match status" value="1"/>
</dbReference>
<feature type="signal peptide" evidence="1">
    <location>
        <begin position="1"/>
        <end position="18"/>
    </location>
</feature>